<dbReference type="InterPro" id="IPR052746">
    <property type="entry name" value="MlaB_ABC_Transporter"/>
</dbReference>
<accession>A0A4R3M1I4</accession>
<evidence type="ECO:0000313" key="3">
    <source>
        <dbReference type="Proteomes" id="UP000294664"/>
    </source>
</evidence>
<dbReference type="RefSeq" id="WP_274594936.1">
    <property type="nucleotide sequence ID" value="NZ_SMAI01000002.1"/>
</dbReference>
<dbReference type="SUPFAM" id="SSF52091">
    <property type="entry name" value="SpoIIaa-like"/>
    <property type="match status" value="1"/>
</dbReference>
<name>A0A4R3M1I4_9HYPH</name>
<dbReference type="InterPro" id="IPR002645">
    <property type="entry name" value="STAS_dom"/>
</dbReference>
<proteinExistence type="predicted"/>
<dbReference type="Proteomes" id="UP000294664">
    <property type="component" value="Unassembled WGS sequence"/>
</dbReference>
<dbReference type="PROSITE" id="PS50801">
    <property type="entry name" value="STAS"/>
    <property type="match status" value="1"/>
</dbReference>
<comment type="caution">
    <text evidence="2">The sequence shown here is derived from an EMBL/GenBank/DDBJ whole genome shotgun (WGS) entry which is preliminary data.</text>
</comment>
<evidence type="ECO:0000313" key="2">
    <source>
        <dbReference type="EMBL" id="TCT06573.1"/>
    </source>
</evidence>
<dbReference type="AlphaFoldDB" id="A0A4R3M1I4"/>
<evidence type="ECO:0000259" key="1">
    <source>
        <dbReference type="PROSITE" id="PS50801"/>
    </source>
</evidence>
<dbReference type="CDD" id="cd07043">
    <property type="entry name" value="STAS_anti-anti-sigma_factors"/>
    <property type="match status" value="1"/>
</dbReference>
<dbReference type="EMBL" id="SMAI01000002">
    <property type="protein sequence ID" value="TCT06573.1"/>
    <property type="molecule type" value="Genomic_DNA"/>
</dbReference>
<gene>
    <name evidence="2" type="ORF">EDC64_10250</name>
</gene>
<keyword evidence="3" id="KW-1185">Reference proteome</keyword>
<dbReference type="PANTHER" id="PTHR35849:SF1">
    <property type="entry name" value="INTERMEMBRANE PHOSPHOLIPID TRANSPORT SYSTEM BINDING PROTEIN MLAB"/>
    <property type="match status" value="1"/>
</dbReference>
<sequence>MPRLVQISGDMDAAGMARLKPVFEELAAGTDDVTLDLSAVEFVDSSGIGGLVFLYKRLHKSNRKLRLRGAAGQPLQLVIHLRLSDLIEEGRRP</sequence>
<protein>
    <submittedName>
        <fullName evidence="2">Anti-anti-sigma factor</fullName>
    </submittedName>
</protein>
<dbReference type="InterPro" id="IPR058548">
    <property type="entry name" value="MlaB-like_STAS"/>
</dbReference>
<dbReference type="Pfam" id="PF13466">
    <property type="entry name" value="STAS_2"/>
    <property type="match status" value="1"/>
</dbReference>
<reference evidence="2 3" key="1">
    <citation type="submission" date="2019-03" db="EMBL/GenBank/DDBJ databases">
        <title>Genomic Encyclopedia of Type Strains, Phase IV (KMG-IV): sequencing the most valuable type-strain genomes for metagenomic binning, comparative biology and taxonomic classification.</title>
        <authorList>
            <person name="Goeker M."/>
        </authorList>
    </citation>
    <scope>NUCLEOTIDE SEQUENCE [LARGE SCALE GENOMIC DNA]</scope>
    <source>
        <strain evidence="2 3">DSM 9035</strain>
    </source>
</reference>
<dbReference type="InterPro" id="IPR036513">
    <property type="entry name" value="STAS_dom_sf"/>
</dbReference>
<organism evidence="2 3">
    <name type="scientific">Aquabacter spiritensis</name>
    <dbReference type="NCBI Taxonomy" id="933073"/>
    <lineage>
        <taxon>Bacteria</taxon>
        <taxon>Pseudomonadati</taxon>
        <taxon>Pseudomonadota</taxon>
        <taxon>Alphaproteobacteria</taxon>
        <taxon>Hyphomicrobiales</taxon>
        <taxon>Xanthobacteraceae</taxon>
        <taxon>Aquabacter</taxon>
    </lineage>
</organism>
<dbReference type="PANTHER" id="PTHR35849">
    <property type="entry name" value="BLR2341 PROTEIN"/>
    <property type="match status" value="1"/>
</dbReference>
<dbReference type="Gene3D" id="3.30.750.24">
    <property type="entry name" value="STAS domain"/>
    <property type="match status" value="1"/>
</dbReference>
<feature type="domain" description="STAS" evidence="1">
    <location>
        <begin position="1"/>
        <end position="93"/>
    </location>
</feature>